<dbReference type="GO" id="GO:0050664">
    <property type="term" value="F:oxidoreductase activity, acting on NAD(P)H, oxygen as acceptor"/>
    <property type="evidence" value="ECO:0007669"/>
    <property type="project" value="TreeGrafter"/>
</dbReference>
<accession>I6NE83</accession>
<evidence type="ECO:0000256" key="4">
    <source>
        <dbReference type="RuleBase" id="RU000363"/>
    </source>
</evidence>
<dbReference type="FunCoup" id="I6NE83">
    <property type="interactions" value="88"/>
</dbReference>
<dbReference type="PRINTS" id="PR00080">
    <property type="entry name" value="SDRFAMILY"/>
</dbReference>
<proteinExistence type="inferred from homology"/>
<comment type="similarity">
    <text evidence="1 4">Belongs to the short-chain dehydrogenases/reductases (SDR) family.</text>
</comment>
<dbReference type="HOGENOM" id="CLU_010194_2_11_1"/>
<dbReference type="AlphaFoldDB" id="I6NE83"/>
<dbReference type="InterPro" id="IPR057326">
    <property type="entry name" value="KR_dom"/>
</dbReference>
<dbReference type="GO" id="GO:0016616">
    <property type="term" value="F:oxidoreductase activity, acting on the CH-OH group of donors, NAD or NADP as acceptor"/>
    <property type="evidence" value="ECO:0007669"/>
    <property type="project" value="EnsemblFungi"/>
</dbReference>
<dbReference type="GeneID" id="11468722"/>
<evidence type="ECO:0000256" key="3">
    <source>
        <dbReference type="ARBA" id="ARBA00023002"/>
    </source>
</evidence>
<dbReference type="PROSITE" id="PS00061">
    <property type="entry name" value="ADH_SHORT"/>
    <property type="match status" value="1"/>
</dbReference>
<evidence type="ECO:0000313" key="6">
    <source>
        <dbReference type="EMBL" id="AET40375.1"/>
    </source>
</evidence>
<evidence type="ECO:0000313" key="7">
    <source>
        <dbReference type="Proteomes" id="UP000006790"/>
    </source>
</evidence>
<dbReference type="PANTHER" id="PTHR43008:SF8">
    <property type="entry name" value="BENZIL REDUCTASE ((S)-BENZOIN FORMING) IRC24"/>
    <property type="match status" value="1"/>
</dbReference>
<dbReference type="InterPro" id="IPR002347">
    <property type="entry name" value="SDR_fam"/>
</dbReference>
<dbReference type="CDD" id="cd05367">
    <property type="entry name" value="SPR-like_SDR_c"/>
    <property type="match status" value="1"/>
</dbReference>
<dbReference type="eggNOG" id="KOG1204">
    <property type="taxonomic scope" value="Eukaryota"/>
</dbReference>
<dbReference type="FunFam" id="3.40.50.720:FF:000281">
    <property type="entry name" value="Uncharacterized oxidoreductase YIR035C"/>
    <property type="match status" value="1"/>
</dbReference>
<keyword evidence="3" id="KW-0560">Oxidoreductase</keyword>
<keyword evidence="7" id="KW-1185">Reference proteome</keyword>
<dbReference type="RefSeq" id="XP_003647192.1">
    <property type="nucleotide sequence ID" value="XM_003647144.1"/>
</dbReference>
<dbReference type="STRING" id="931890.I6NE83"/>
<dbReference type="PANTHER" id="PTHR43008">
    <property type="entry name" value="BENZIL REDUCTASE"/>
    <property type="match status" value="1"/>
</dbReference>
<dbReference type="EMBL" id="CP002501">
    <property type="protein sequence ID" value="AET40375.1"/>
    <property type="molecule type" value="Genomic_DNA"/>
</dbReference>
<dbReference type="OrthoDB" id="153074at2759"/>
<evidence type="ECO:0000256" key="1">
    <source>
        <dbReference type="ARBA" id="ARBA00006484"/>
    </source>
</evidence>
<evidence type="ECO:0000259" key="5">
    <source>
        <dbReference type="SMART" id="SM00822"/>
    </source>
</evidence>
<dbReference type="Gene3D" id="3.40.50.720">
    <property type="entry name" value="NAD(P)-binding Rossmann-like Domain"/>
    <property type="match status" value="1"/>
</dbReference>
<feature type="domain" description="Ketoreductase" evidence="5">
    <location>
        <begin position="3"/>
        <end position="183"/>
    </location>
</feature>
<dbReference type="Proteomes" id="UP000006790">
    <property type="component" value="Chromosome 5"/>
</dbReference>
<organism evidence="6 7">
    <name type="scientific">Eremothecium cymbalariae (strain CBS 270.75 / DBVPG 7215 / KCTC 17166 / NRRL Y-17582)</name>
    <name type="common">Yeast</name>
    <dbReference type="NCBI Taxonomy" id="931890"/>
    <lineage>
        <taxon>Eukaryota</taxon>
        <taxon>Fungi</taxon>
        <taxon>Dikarya</taxon>
        <taxon>Ascomycota</taxon>
        <taxon>Saccharomycotina</taxon>
        <taxon>Saccharomycetes</taxon>
        <taxon>Saccharomycetales</taxon>
        <taxon>Saccharomycetaceae</taxon>
        <taxon>Eremothecium</taxon>
    </lineage>
</organism>
<dbReference type="InParanoid" id="I6NE83"/>
<dbReference type="OMA" id="PGDMATD"/>
<dbReference type="PRINTS" id="PR00081">
    <property type="entry name" value="GDHRDH"/>
</dbReference>
<reference evidence="6 7" key="1">
    <citation type="journal article" date="2011" name="G3 (Bethesda)">
        <title>Genome evolution in the Eremothecium clade of the Saccharomyces complex revealed by comparative genomics.</title>
        <authorList>
            <person name="Wendland J."/>
            <person name="Walther A."/>
        </authorList>
    </citation>
    <scope>NUCLEOTIDE SEQUENCE [LARGE SCALE GENOMIC DNA]</scope>
    <source>
        <strain evidence="7">CBS 270.75 / DBVPG 7215 / KCTC 17166 / NRRL Y-17582</strain>
    </source>
</reference>
<dbReference type="SUPFAM" id="SSF51735">
    <property type="entry name" value="NAD(P)-binding Rossmann-fold domains"/>
    <property type="match status" value="1"/>
</dbReference>
<evidence type="ECO:0000256" key="2">
    <source>
        <dbReference type="ARBA" id="ARBA00022857"/>
    </source>
</evidence>
<dbReference type="InterPro" id="IPR036291">
    <property type="entry name" value="NAD(P)-bd_dom_sf"/>
</dbReference>
<name>I6NE83_ERECY</name>
<keyword evidence="2" id="KW-0521">NADP</keyword>
<dbReference type="SMART" id="SM00822">
    <property type="entry name" value="PKS_KR"/>
    <property type="match status" value="1"/>
</dbReference>
<gene>
    <name evidence="6" type="ordered locus">Ecym_5639</name>
</gene>
<dbReference type="InterPro" id="IPR020904">
    <property type="entry name" value="Sc_DH/Rdtase_CS"/>
</dbReference>
<sequence length="252" mass="27032">MSKIILVTGVSRGIGRAIVEKICATSDAVVLGIARSGAPLQELKTKYGEKFEYIVGDITDDAVIEKSLSLVTSKYGRLDAVIANAGVLDPVQDVNCIDVSEWKRLFDVNFFSVVTLVSNSLPLLKASQGNVIFVSSGASVTAYPSWGAYGSSKAALNHFAATIAADEPSVRAISVAPGVVDTQMQHDIRNKFSSSMVPSTLERFVNLDKNDQLLAPEVPATVYVNLALKGIPENVNGKYLRYDNNLIADYAT</sequence>
<protein>
    <recommendedName>
        <fullName evidence="5">Ketoreductase domain-containing protein</fullName>
    </recommendedName>
</protein>
<dbReference type="KEGG" id="erc:Ecym_5639"/>
<dbReference type="Pfam" id="PF00106">
    <property type="entry name" value="adh_short"/>
    <property type="match status" value="1"/>
</dbReference>